<comment type="caution">
    <text evidence="1">The sequence shown here is derived from an EMBL/GenBank/DDBJ whole genome shotgun (WGS) entry which is preliminary data.</text>
</comment>
<dbReference type="EMBL" id="BMUL01000001">
    <property type="protein sequence ID" value="GHA64379.1"/>
    <property type="molecule type" value="Genomic_DNA"/>
</dbReference>
<dbReference type="Proteomes" id="UP000644020">
    <property type="component" value="Unassembled WGS sequence"/>
</dbReference>
<reference evidence="1" key="1">
    <citation type="journal article" date="2014" name="Int. J. Syst. Evol. Microbiol.">
        <title>Complete genome sequence of Corynebacterium casei LMG S-19264T (=DSM 44701T), isolated from a smear-ripened cheese.</title>
        <authorList>
            <consortium name="US DOE Joint Genome Institute (JGI-PGF)"/>
            <person name="Walter F."/>
            <person name="Albersmeier A."/>
            <person name="Kalinowski J."/>
            <person name="Ruckert C."/>
        </authorList>
    </citation>
    <scope>NUCLEOTIDE SEQUENCE</scope>
    <source>
        <strain evidence="1">JCM 4518</strain>
    </source>
</reference>
<sequence>MPHWAVIPFPFSHTTALSRIPSITGTSRAPRPCLIVIAFSRSLSIRPRVGGAGLDGMRLFASNLPAGGPAGARPRYGTVAVWPLAGPGGGPG</sequence>
<evidence type="ECO:0000313" key="2">
    <source>
        <dbReference type="Proteomes" id="UP000644020"/>
    </source>
</evidence>
<organism evidence="1 2">
    <name type="scientific">Streptomyces termitum</name>
    <dbReference type="NCBI Taxonomy" id="67368"/>
    <lineage>
        <taxon>Bacteria</taxon>
        <taxon>Bacillati</taxon>
        <taxon>Actinomycetota</taxon>
        <taxon>Actinomycetes</taxon>
        <taxon>Kitasatosporales</taxon>
        <taxon>Streptomycetaceae</taxon>
        <taxon>Streptomyces</taxon>
    </lineage>
</organism>
<name>A0A918W2A9_9ACTN</name>
<protein>
    <submittedName>
        <fullName evidence="1">Uncharacterized protein</fullName>
    </submittedName>
</protein>
<accession>A0A918W2A9</accession>
<keyword evidence="2" id="KW-1185">Reference proteome</keyword>
<dbReference type="AlphaFoldDB" id="A0A918W2A9"/>
<gene>
    <name evidence="1" type="ORF">GCM10010305_02370</name>
</gene>
<proteinExistence type="predicted"/>
<reference evidence="1" key="2">
    <citation type="submission" date="2020-09" db="EMBL/GenBank/DDBJ databases">
        <authorList>
            <person name="Sun Q."/>
            <person name="Ohkuma M."/>
        </authorList>
    </citation>
    <scope>NUCLEOTIDE SEQUENCE</scope>
    <source>
        <strain evidence="1">JCM 4518</strain>
    </source>
</reference>
<evidence type="ECO:0000313" key="1">
    <source>
        <dbReference type="EMBL" id="GHA64379.1"/>
    </source>
</evidence>